<comment type="caution">
    <text evidence="3">The sequence shown here is derived from an EMBL/GenBank/DDBJ whole genome shotgun (WGS) entry which is preliminary data.</text>
</comment>
<protein>
    <submittedName>
        <fullName evidence="3">Uncharacterized protein</fullName>
    </submittedName>
</protein>
<keyword evidence="2" id="KW-0732">Signal</keyword>
<feature type="chain" id="PRO_5035758048" evidence="2">
    <location>
        <begin position="22"/>
        <end position="129"/>
    </location>
</feature>
<evidence type="ECO:0000313" key="4">
    <source>
        <dbReference type="Proteomes" id="UP000825935"/>
    </source>
</evidence>
<keyword evidence="4" id="KW-1185">Reference proteome</keyword>
<accession>A0A8T2UQ83</accession>
<evidence type="ECO:0000313" key="3">
    <source>
        <dbReference type="EMBL" id="KAH7437542.1"/>
    </source>
</evidence>
<dbReference type="AlphaFoldDB" id="A0A8T2UQ83"/>
<organism evidence="3 4">
    <name type="scientific">Ceratopteris richardii</name>
    <name type="common">Triangle waterfern</name>
    <dbReference type="NCBI Taxonomy" id="49495"/>
    <lineage>
        <taxon>Eukaryota</taxon>
        <taxon>Viridiplantae</taxon>
        <taxon>Streptophyta</taxon>
        <taxon>Embryophyta</taxon>
        <taxon>Tracheophyta</taxon>
        <taxon>Polypodiopsida</taxon>
        <taxon>Polypodiidae</taxon>
        <taxon>Polypodiales</taxon>
        <taxon>Pteridineae</taxon>
        <taxon>Pteridaceae</taxon>
        <taxon>Parkerioideae</taxon>
        <taxon>Ceratopteris</taxon>
    </lineage>
</organism>
<reference evidence="3" key="1">
    <citation type="submission" date="2021-08" db="EMBL/GenBank/DDBJ databases">
        <title>WGS assembly of Ceratopteris richardii.</title>
        <authorList>
            <person name="Marchant D.B."/>
            <person name="Chen G."/>
            <person name="Jenkins J."/>
            <person name="Shu S."/>
            <person name="Leebens-Mack J."/>
            <person name="Grimwood J."/>
            <person name="Schmutz J."/>
            <person name="Soltis P."/>
            <person name="Soltis D."/>
            <person name="Chen Z.-H."/>
        </authorList>
    </citation>
    <scope>NUCLEOTIDE SEQUENCE</scope>
    <source>
        <strain evidence="3">Whitten #5841</strain>
        <tissue evidence="3">Leaf</tissue>
    </source>
</reference>
<evidence type="ECO:0000256" key="1">
    <source>
        <dbReference type="SAM" id="MobiDB-lite"/>
    </source>
</evidence>
<proteinExistence type="predicted"/>
<dbReference type="Proteomes" id="UP000825935">
    <property type="component" value="Chromosome 5"/>
</dbReference>
<sequence>MWSPSFRVLLVGLLVAKLLHTRDCTPPISCTVILDHYGQRNGLPTPCHRYEPIKQSDIDEVSKITYGVLEIKRRKSSAQHSEVPDGERIKLMNTVSIIPDDCGRGENAKNMATSRSRKTTLPEYHPSGA</sequence>
<name>A0A8T2UQ83_CERRI</name>
<feature type="signal peptide" evidence="2">
    <location>
        <begin position="1"/>
        <end position="21"/>
    </location>
</feature>
<dbReference type="EMBL" id="CM035410">
    <property type="protein sequence ID" value="KAH7437542.1"/>
    <property type="molecule type" value="Genomic_DNA"/>
</dbReference>
<feature type="region of interest" description="Disordered" evidence="1">
    <location>
        <begin position="102"/>
        <end position="129"/>
    </location>
</feature>
<evidence type="ECO:0000256" key="2">
    <source>
        <dbReference type="SAM" id="SignalP"/>
    </source>
</evidence>
<gene>
    <name evidence="3" type="ORF">KP509_05G077400</name>
</gene>